<evidence type="ECO:0000259" key="2">
    <source>
        <dbReference type="Pfam" id="PF12076"/>
    </source>
</evidence>
<protein>
    <recommendedName>
        <fullName evidence="2">Very-long-chain aldehyde decarbonylase CER1-like C-terminal domain-containing protein</fullName>
    </recommendedName>
</protein>
<reference evidence="3" key="1">
    <citation type="submission" date="2010-04" db="EMBL/GenBank/DDBJ databases">
        <authorList>
            <person name="Reid K.E."/>
            <person name="Liao N."/>
            <person name="Chan S."/>
            <person name="Docking R."/>
            <person name="Taylor G."/>
            <person name="Moore R."/>
            <person name="Mayo M."/>
            <person name="Munro S."/>
            <person name="King J."/>
            <person name="Yanchuk A."/>
            <person name="Holt R."/>
            <person name="Jones S."/>
            <person name="Marra M."/>
            <person name="Ritland C.E."/>
            <person name="Ritland K."/>
            <person name="Bohlmann J."/>
        </authorList>
    </citation>
    <scope>NUCLEOTIDE SEQUENCE</scope>
    <source>
        <tissue evidence="3">Bud</tissue>
    </source>
</reference>
<sequence length="228" mass="25844">MNEDLNDSEKPFLKRHENLRHLRVRIVDGSTLAAAFVLNSIREKETSEVLLILGGASKVGSGITRVLCERGIRVQLLVDSEEQFQKSKMGVPWEFTHNLFQVTSYQSCINCKTWIVGSWLTREDQMKAPKGTRFIPFLPFPIPNVREDCTYQTVPAMSVPKNLENLHACENGLPRRVMSAWRVGGIVHALEEWNHHECDDVIDSASVTRVWDAATKHGFLPFNSIKGD</sequence>
<dbReference type="InterPro" id="IPR021940">
    <property type="entry name" value="CER1-like_C"/>
</dbReference>
<organism evidence="3">
    <name type="scientific">Picea sitchensis</name>
    <name type="common">Sitka spruce</name>
    <name type="synonym">Pinus sitchensis</name>
    <dbReference type="NCBI Taxonomy" id="3332"/>
    <lineage>
        <taxon>Eukaryota</taxon>
        <taxon>Viridiplantae</taxon>
        <taxon>Streptophyta</taxon>
        <taxon>Embryophyta</taxon>
        <taxon>Tracheophyta</taxon>
        <taxon>Spermatophyta</taxon>
        <taxon>Pinopsida</taxon>
        <taxon>Pinidae</taxon>
        <taxon>Conifers I</taxon>
        <taxon>Pinales</taxon>
        <taxon>Pinaceae</taxon>
        <taxon>Picea</taxon>
    </lineage>
</organism>
<comment type="subcellular location">
    <subcellularLocation>
        <location evidence="1">Membrane</location>
        <topology evidence="1">Multi-pass membrane protein</topology>
    </subcellularLocation>
</comment>
<dbReference type="GO" id="GO:0016020">
    <property type="term" value="C:membrane"/>
    <property type="evidence" value="ECO:0007669"/>
    <property type="project" value="UniProtKB-SubCell"/>
</dbReference>
<name>D5AD47_PICSI</name>
<dbReference type="Pfam" id="PF12076">
    <property type="entry name" value="CER1-like_C"/>
    <property type="match status" value="1"/>
</dbReference>
<dbReference type="AlphaFoldDB" id="D5AD47"/>
<evidence type="ECO:0000256" key="1">
    <source>
        <dbReference type="ARBA" id="ARBA00004141"/>
    </source>
</evidence>
<evidence type="ECO:0000313" key="3">
    <source>
        <dbReference type="EMBL" id="ADE77466.1"/>
    </source>
</evidence>
<accession>D5AD47</accession>
<feature type="domain" description="Very-long-chain aldehyde decarbonylase CER1-like C-terminal" evidence="2">
    <location>
        <begin position="51"/>
        <end position="221"/>
    </location>
</feature>
<dbReference type="EMBL" id="BT124197">
    <property type="protein sequence ID" value="ADE77466.1"/>
    <property type="molecule type" value="mRNA"/>
</dbReference>
<proteinExistence type="evidence at transcript level"/>